<evidence type="ECO:0000256" key="1">
    <source>
        <dbReference type="SAM" id="MobiDB-lite"/>
    </source>
</evidence>
<comment type="caution">
    <text evidence="2">The sequence shown here is derived from an EMBL/GenBank/DDBJ whole genome shotgun (WGS) entry which is preliminary data.</text>
</comment>
<dbReference type="AlphaFoldDB" id="A0A9P4R3R0"/>
<reference evidence="2" key="1">
    <citation type="journal article" date="2020" name="Stud. Mycol.">
        <title>101 Dothideomycetes genomes: a test case for predicting lifestyles and emergence of pathogens.</title>
        <authorList>
            <person name="Haridas S."/>
            <person name="Albert R."/>
            <person name="Binder M."/>
            <person name="Bloem J."/>
            <person name="Labutti K."/>
            <person name="Salamov A."/>
            <person name="Andreopoulos B."/>
            <person name="Baker S."/>
            <person name="Barry K."/>
            <person name="Bills G."/>
            <person name="Bluhm B."/>
            <person name="Cannon C."/>
            <person name="Castanera R."/>
            <person name="Culley D."/>
            <person name="Daum C."/>
            <person name="Ezra D."/>
            <person name="Gonzalez J."/>
            <person name="Henrissat B."/>
            <person name="Kuo A."/>
            <person name="Liang C."/>
            <person name="Lipzen A."/>
            <person name="Lutzoni F."/>
            <person name="Magnuson J."/>
            <person name="Mondo S."/>
            <person name="Nolan M."/>
            <person name="Ohm R."/>
            <person name="Pangilinan J."/>
            <person name="Park H.-J."/>
            <person name="Ramirez L."/>
            <person name="Alfaro M."/>
            <person name="Sun H."/>
            <person name="Tritt A."/>
            <person name="Yoshinaga Y."/>
            <person name="Zwiers L.-H."/>
            <person name="Turgeon B."/>
            <person name="Goodwin S."/>
            <person name="Spatafora J."/>
            <person name="Crous P."/>
            <person name="Grigoriev I."/>
        </authorList>
    </citation>
    <scope>NUCLEOTIDE SEQUENCE</scope>
    <source>
        <strain evidence="2">CBS 125425</strain>
    </source>
</reference>
<evidence type="ECO:0000313" key="2">
    <source>
        <dbReference type="EMBL" id="KAF2738783.1"/>
    </source>
</evidence>
<evidence type="ECO:0000313" key="3">
    <source>
        <dbReference type="Proteomes" id="UP000799444"/>
    </source>
</evidence>
<proteinExistence type="predicted"/>
<gene>
    <name evidence="2" type="ORF">EJ04DRAFT_26438</name>
</gene>
<organism evidence="2 3">
    <name type="scientific">Polyplosphaeria fusca</name>
    <dbReference type="NCBI Taxonomy" id="682080"/>
    <lineage>
        <taxon>Eukaryota</taxon>
        <taxon>Fungi</taxon>
        <taxon>Dikarya</taxon>
        <taxon>Ascomycota</taxon>
        <taxon>Pezizomycotina</taxon>
        <taxon>Dothideomycetes</taxon>
        <taxon>Pleosporomycetidae</taxon>
        <taxon>Pleosporales</taxon>
        <taxon>Tetraplosphaeriaceae</taxon>
        <taxon>Polyplosphaeria</taxon>
    </lineage>
</organism>
<feature type="compositionally biased region" description="Polar residues" evidence="1">
    <location>
        <begin position="133"/>
        <end position="149"/>
    </location>
</feature>
<protein>
    <submittedName>
        <fullName evidence="2">Uncharacterized protein</fullName>
    </submittedName>
</protein>
<feature type="region of interest" description="Disordered" evidence="1">
    <location>
        <begin position="43"/>
        <end position="149"/>
    </location>
</feature>
<sequence>MVARYPSKSKKLSKLNKQYRSSSRHFFRACTVGDTTWSLPVAVRKHRTSPPRANNLGANDDIQGPDSPATSHLLCSGEQNTSAATHSPQTPHQATQSLTEPRRPSSAVPTLGPHHTLQRAAPQTPSLPRPGATSVTSEPSVQSVTTRDP</sequence>
<dbReference type="EMBL" id="ML996107">
    <property type="protein sequence ID" value="KAF2738783.1"/>
    <property type="molecule type" value="Genomic_DNA"/>
</dbReference>
<accession>A0A9P4R3R0</accession>
<keyword evidence="3" id="KW-1185">Reference proteome</keyword>
<name>A0A9P4R3R0_9PLEO</name>
<dbReference type="Proteomes" id="UP000799444">
    <property type="component" value="Unassembled WGS sequence"/>
</dbReference>
<feature type="compositionally biased region" description="Polar residues" evidence="1">
    <location>
        <begin position="77"/>
        <end position="99"/>
    </location>
</feature>